<keyword evidence="3" id="KW-1185">Reference proteome</keyword>
<proteinExistence type="predicted"/>
<dbReference type="EMBL" id="JASCZI010120912">
    <property type="protein sequence ID" value="MED6157514.1"/>
    <property type="molecule type" value="Genomic_DNA"/>
</dbReference>
<evidence type="ECO:0000256" key="1">
    <source>
        <dbReference type="SAM" id="MobiDB-lite"/>
    </source>
</evidence>
<organism evidence="2 3">
    <name type="scientific">Stylosanthes scabra</name>
    <dbReference type="NCBI Taxonomy" id="79078"/>
    <lineage>
        <taxon>Eukaryota</taxon>
        <taxon>Viridiplantae</taxon>
        <taxon>Streptophyta</taxon>
        <taxon>Embryophyta</taxon>
        <taxon>Tracheophyta</taxon>
        <taxon>Spermatophyta</taxon>
        <taxon>Magnoliopsida</taxon>
        <taxon>eudicotyledons</taxon>
        <taxon>Gunneridae</taxon>
        <taxon>Pentapetalae</taxon>
        <taxon>rosids</taxon>
        <taxon>fabids</taxon>
        <taxon>Fabales</taxon>
        <taxon>Fabaceae</taxon>
        <taxon>Papilionoideae</taxon>
        <taxon>50 kb inversion clade</taxon>
        <taxon>dalbergioids sensu lato</taxon>
        <taxon>Dalbergieae</taxon>
        <taxon>Pterocarpus clade</taxon>
        <taxon>Stylosanthes</taxon>
    </lineage>
</organism>
<sequence>MKNIIVEYEEKGREQLSERGFFLRHGALHAASQLMLYIGAKNESKRRDGCKGPESCKNKRGTQVKRRWWEKRKCTNCKRTVHTKKRCLERVGLESKERETDDLHSTARGTSYEDCRGKRHVHGGSKCEGKTMNKTQRRVWRV</sequence>
<reference evidence="2 3" key="1">
    <citation type="journal article" date="2023" name="Plants (Basel)">
        <title>Bridging the Gap: Combining Genomics and Transcriptomics Approaches to Understand Stylosanthes scabra, an Orphan Legume from the Brazilian Caatinga.</title>
        <authorList>
            <person name="Ferreira-Neto J.R.C."/>
            <person name="da Silva M.D."/>
            <person name="Binneck E."/>
            <person name="de Melo N.F."/>
            <person name="da Silva R.H."/>
            <person name="de Melo A.L.T.M."/>
            <person name="Pandolfi V."/>
            <person name="Bustamante F.O."/>
            <person name="Brasileiro-Vidal A.C."/>
            <person name="Benko-Iseppon A.M."/>
        </authorList>
    </citation>
    <scope>NUCLEOTIDE SEQUENCE [LARGE SCALE GENOMIC DNA]</scope>
    <source>
        <tissue evidence="2">Leaves</tissue>
    </source>
</reference>
<dbReference type="Proteomes" id="UP001341840">
    <property type="component" value="Unassembled WGS sequence"/>
</dbReference>
<protein>
    <submittedName>
        <fullName evidence="2">Uncharacterized protein</fullName>
    </submittedName>
</protein>
<gene>
    <name evidence="2" type="ORF">PIB30_023711</name>
</gene>
<feature type="region of interest" description="Disordered" evidence="1">
    <location>
        <begin position="123"/>
        <end position="142"/>
    </location>
</feature>
<accession>A0ABU6U9J9</accession>
<name>A0ABU6U9J9_9FABA</name>
<evidence type="ECO:0000313" key="3">
    <source>
        <dbReference type="Proteomes" id="UP001341840"/>
    </source>
</evidence>
<evidence type="ECO:0000313" key="2">
    <source>
        <dbReference type="EMBL" id="MED6157514.1"/>
    </source>
</evidence>
<comment type="caution">
    <text evidence="2">The sequence shown here is derived from an EMBL/GenBank/DDBJ whole genome shotgun (WGS) entry which is preliminary data.</text>
</comment>